<comment type="caution">
    <text evidence="6">The sequence shown here is derived from an EMBL/GenBank/DDBJ whole genome shotgun (WGS) entry which is preliminary data.</text>
</comment>
<dbReference type="Pfam" id="PF00884">
    <property type="entry name" value="Sulfatase"/>
    <property type="match status" value="1"/>
</dbReference>
<keyword evidence="2" id="KW-0479">Metal-binding</keyword>
<dbReference type="PROSITE" id="PS00523">
    <property type="entry name" value="SULFATASE_1"/>
    <property type="match status" value="1"/>
</dbReference>
<dbReference type="Gene3D" id="3.40.720.10">
    <property type="entry name" value="Alkaline Phosphatase, subunit A"/>
    <property type="match status" value="1"/>
</dbReference>
<evidence type="ECO:0000256" key="3">
    <source>
        <dbReference type="ARBA" id="ARBA00022801"/>
    </source>
</evidence>
<keyword evidence="4" id="KW-0106">Calcium</keyword>
<dbReference type="Proteomes" id="UP001172083">
    <property type="component" value="Unassembled WGS sequence"/>
</dbReference>
<dbReference type="PANTHER" id="PTHR42693">
    <property type="entry name" value="ARYLSULFATASE FAMILY MEMBER"/>
    <property type="match status" value="1"/>
</dbReference>
<keyword evidence="3" id="KW-0378">Hydrolase</keyword>
<dbReference type="InterPro" id="IPR024607">
    <property type="entry name" value="Sulfatase_CS"/>
</dbReference>
<dbReference type="EMBL" id="JAUJEB010000006">
    <property type="protein sequence ID" value="MDN5215249.1"/>
    <property type="molecule type" value="Genomic_DNA"/>
</dbReference>
<evidence type="ECO:0000256" key="1">
    <source>
        <dbReference type="ARBA" id="ARBA00008779"/>
    </source>
</evidence>
<dbReference type="PANTHER" id="PTHR42693:SF53">
    <property type="entry name" value="ENDO-4-O-SULFATASE"/>
    <property type="match status" value="1"/>
</dbReference>
<sequence length="464" mass="52352">MKKVKKRFCAIGLLFFVSVAVWAQSGVEEKPNIIFILSDDLGYGELGVYGQKTIQTPHLDKLAREGKIFTNFYAGGPVCGPSRACLMTGLHQGHGYIKDNPGGNPLKETLRPRDVIFPERLKEAGYYNVCIGKWGLGAKGSTGYPLEKGFDYFVGYDTHVAAHNYYPKRLCKNDGWMNLKQGTYSHHVFTQEALNFLEQEHKSPFFLYLAYTIPHGPHNPPSMAPYENMDWPEKAKKYAAMITLMDRDIGRIIDALKQQGLHKNTLVIFTSDNGADVQVGGLSEKWHALFNNNGGLRGGKRSVYDGGIHVPFIASWPGRIQPGYVDEILAFQDIMPTMLALTGTTHSGKTDGLSIAPLLFDDQDKFKGHDRLYWEFIWQGKDTGSQQAALDVKTGYKAVRFGSKGEIKLYNIFEDPSEANRIYRGKNNRKKALKHYLDSVRTESPLWPMPENGWFQRTPWEPKD</sequence>
<dbReference type="InterPro" id="IPR000917">
    <property type="entry name" value="Sulfatase_N"/>
</dbReference>
<dbReference type="InterPro" id="IPR017850">
    <property type="entry name" value="Alkaline_phosphatase_core_sf"/>
</dbReference>
<protein>
    <submittedName>
        <fullName evidence="6">Arylsulfatase</fullName>
    </submittedName>
</protein>
<organism evidence="6 7">
    <name type="scientific">Agaribacillus aureus</name>
    <dbReference type="NCBI Taxonomy" id="3051825"/>
    <lineage>
        <taxon>Bacteria</taxon>
        <taxon>Pseudomonadati</taxon>
        <taxon>Bacteroidota</taxon>
        <taxon>Cytophagia</taxon>
        <taxon>Cytophagales</taxon>
        <taxon>Splendidivirgaceae</taxon>
        <taxon>Agaribacillus</taxon>
    </lineage>
</organism>
<dbReference type="RefSeq" id="WP_346760587.1">
    <property type="nucleotide sequence ID" value="NZ_JAUJEB010000006.1"/>
</dbReference>
<proteinExistence type="inferred from homology"/>
<gene>
    <name evidence="6" type="ORF">QQ020_24435</name>
</gene>
<feature type="domain" description="Sulfatase N-terminal" evidence="5">
    <location>
        <begin position="31"/>
        <end position="343"/>
    </location>
</feature>
<evidence type="ECO:0000256" key="2">
    <source>
        <dbReference type="ARBA" id="ARBA00022723"/>
    </source>
</evidence>
<name>A0ABT8LBU1_9BACT</name>
<dbReference type="InterPro" id="IPR050738">
    <property type="entry name" value="Sulfatase"/>
</dbReference>
<evidence type="ECO:0000313" key="7">
    <source>
        <dbReference type="Proteomes" id="UP001172083"/>
    </source>
</evidence>
<dbReference type="SUPFAM" id="SSF53649">
    <property type="entry name" value="Alkaline phosphatase-like"/>
    <property type="match status" value="1"/>
</dbReference>
<reference evidence="6" key="1">
    <citation type="submission" date="2023-06" db="EMBL/GenBank/DDBJ databases">
        <title>Genomic of Agaribacillus aureum.</title>
        <authorList>
            <person name="Wang G."/>
        </authorList>
    </citation>
    <scope>NUCLEOTIDE SEQUENCE</scope>
    <source>
        <strain evidence="6">BMA12</strain>
    </source>
</reference>
<accession>A0ABT8LBU1</accession>
<evidence type="ECO:0000256" key="4">
    <source>
        <dbReference type="ARBA" id="ARBA00022837"/>
    </source>
</evidence>
<keyword evidence="7" id="KW-1185">Reference proteome</keyword>
<evidence type="ECO:0000259" key="5">
    <source>
        <dbReference type="Pfam" id="PF00884"/>
    </source>
</evidence>
<dbReference type="CDD" id="cd16145">
    <property type="entry name" value="ARS_like"/>
    <property type="match status" value="1"/>
</dbReference>
<comment type="similarity">
    <text evidence="1">Belongs to the sulfatase family.</text>
</comment>
<evidence type="ECO:0000313" key="6">
    <source>
        <dbReference type="EMBL" id="MDN5215249.1"/>
    </source>
</evidence>